<evidence type="ECO:0000313" key="1">
    <source>
        <dbReference type="EMBL" id="HJE52030.1"/>
    </source>
</evidence>
<organism evidence="1 2">
    <name type="scientific">Tessaracoccus flavescens</name>
    <dbReference type="NCBI Taxonomy" id="399497"/>
    <lineage>
        <taxon>Bacteria</taxon>
        <taxon>Bacillati</taxon>
        <taxon>Actinomycetota</taxon>
        <taxon>Actinomycetes</taxon>
        <taxon>Propionibacteriales</taxon>
        <taxon>Propionibacteriaceae</taxon>
        <taxon>Tessaracoccus</taxon>
    </lineage>
</organism>
<dbReference type="AlphaFoldDB" id="A0A921ERG7"/>
<gene>
    <name evidence="1" type="ORF">K8V15_08660</name>
</gene>
<sequence length="163" mass="17806">MALFKRPDRSILDGLREALGGNPTVLAHGTGDGVVLLGTKEHLARRVGETWQVWPWEQVASGSWNGEASSFRWKTIDGEKFEALLKEPGQLPMLFRERVQASTLVTTVIEATRGQVQVIGRRGLGDDGTVHWYAVPSGGADLNEPATRAAVVAETDRLQANYL</sequence>
<protein>
    <submittedName>
        <fullName evidence="1">Uncharacterized protein</fullName>
    </submittedName>
</protein>
<name>A0A921ERG7_9ACTN</name>
<reference evidence="1" key="1">
    <citation type="journal article" date="2021" name="PeerJ">
        <title>Extensive microbial diversity within the chicken gut microbiome revealed by metagenomics and culture.</title>
        <authorList>
            <person name="Gilroy R."/>
            <person name="Ravi A."/>
            <person name="Getino M."/>
            <person name="Pursley I."/>
            <person name="Horton D.L."/>
            <person name="Alikhan N.F."/>
            <person name="Baker D."/>
            <person name="Gharbi K."/>
            <person name="Hall N."/>
            <person name="Watson M."/>
            <person name="Adriaenssens E.M."/>
            <person name="Foster-Nyarko E."/>
            <person name="Jarju S."/>
            <person name="Secka A."/>
            <person name="Antonio M."/>
            <person name="Oren A."/>
            <person name="Chaudhuri R.R."/>
            <person name="La Ragione R."/>
            <person name="Hildebrand F."/>
            <person name="Pallen M.J."/>
        </authorList>
    </citation>
    <scope>NUCLEOTIDE SEQUENCE</scope>
    <source>
        <strain evidence="1">ChiGjej3B3-7470</strain>
    </source>
</reference>
<comment type="caution">
    <text evidence="1">The sequence shown here is derived from an EMBL/GenBank/DDBJ whole genome shotgun (WGS) entry which is preliminary data.</text>
</comment>
<dbReference type="Proteomes" id="UP000712713">
    <property type="component" value="Unassembled WGS sequence"/>
</dbReference>
<dbReference type="EMBL" id="DYZF01000218">
    <property type="protein sequence ID" value="HJE52030.1"/>
    <property type="molecule type" value="Genomic_DNA"/>
</dbReference>
<evidence type="ECO:0000313" key="2">
    <source>
        <dbReference type="Proteomes" id="UP000712713"/>
    </source>
</evidence>
<proteinExistence type="predicted"/>
<reference evidence="1" key="2">
    <citation type="submission" date="2021-09" db="EMBL/GenBank/DDBJ databases">
        <authorList>
            <person name="Gilroy R."/>
        </authorList>
    </citation>
    <scope>NUCLEOTIDE SEQUENCE</scope>
    <source>
        <strain evidence="1">ChiGjej3B3-7470</strain>
    </source>
</reference>
<accession>A0A921ERG7</accession>